<reference evidence="2 3" key="1">
    <citation type="submission" date="2014-06" db="EMBL/GenBank/DDBJ databases">
        <title>Evolutionary Origins and Diversification of the Mycorrhizal Mutualists.</title>
        <authorList>
            <consortium name="DOE Joint Genome Institute"/>
            <consortium name="Mycorrhizal Genomics Consortium"/>
            <person name="Kohler A."/>
            <person name="Kuo A."/>
            <person name="Nagy L.G."/>
            <person name="Floudas D."/>
            <person name="Copeland A."/>
            <person name="Barry K.W."/>
            <person name="Cichocki N."/>
            <person name="Veneault-Fourrey C."/>
            <person name="LaButti K."/>
            <person name="Lindquist E.A."/>
            <person name="Lipzen A."/>
            <person name="Lundell T."/>
            <person name="Morin E."/>
            <person name="Murat C."/>
            <person name="Riley R."/>
            <person name="Ohm R."/>
            <person name="Sun H."/>
            <person name="Tunlid A."/>
            <person name="Henrissat B."/>
            <person name="Grigoriev I.V."/>
            <person name="Hibbett D.S."/>
            <person name="Martin F."/>
        </authorList>
    </citation>
    <scope>NUCLEOTIDE SEQUENCE [LARGE SCALE GENOMIC DNA]</scope>
    <source>
        <strain evidence="2 3">FD-325 SS-3</strain>
    </source>
</reference>
<accession>A0A0C9SXB0</accession>
<feature type="region of interest" description="Disordered" evidence="1">
    <location>
        <begin position="136"/>
        <end position="157"/>
    </location>
</feature>
<keyword evidence="3" id="KW-1185">Reference proteome</keyword>
<gene>
    <name evidence="2" type="ORF">PLICRDRAFT_375444</name>
</gene>
<organism evidence="2 3">
    <name type="scientific">Plicaturopsis crispa FD-325 SS-3</name>
    <dbReference type="NCBI Taxonomy" id="944288"/>
    <lineage>
        <taxon>Eukaryota</taxon>
        <taxon>Fungi</taxon>
        <taxon>Dikarya</taxon>
        <taxon>Basidiomycota</taxon>
        <taxon>Agaricomycotina</taxon>
        <taxon>Agaricomycetes</taxon>
        <taxon>Agaricomycetidae</taxon>
        <taxon>Amylocorticiales</taxon>
        <taxon>Amylocorticiaceae</taxon>
        <taxon>Plicatura</taxon>
        <taxon>Plicaturopsis crispa</taxon>
    </lineage>
</organism>
<dbReference type="AlphaFoldDB" id="A0A0C9SXB0"/>
<dbReference type="HOGENOM" id="CLU_1315876_0_0_1"/>
<sequence length="209" mass="24177">MYIRQCRDTIRLRLLYYGSRLASEERTNCIYMFIRRQHMHSSSKSCIILIVMSRIPEPIEEPIRLPQHPHNPLHLPLVRPRIKPLFRVIRAQRPRSALIAHPIHRVLHVLRHSEHGEQSVVPAVLRHRDVRVPRRAEPVRGLRASETDDPGVEEDSVDAPAVEPVAFALRRVRDGWVVHPGAGAVEDDGFLWLRRRKGWCRSLSGAVRT</sequence>
<evidence type="ECO:0000313" key="2">
    <source>
        <dbReference type="EMBL" id="KII84225.1"/>
    </source>
</evidence>
<dbReference type="EMBL" id="KN832572">
    <property type="protein sequence ID" value="KII84225.1"/>
    <property type="molecule type" value="Genomic_DNA"/>
</dbReference>
<feature type="compositionally biased region" description="Acidic residues" evidence="1">
    <location>
        <begin position="147"/>
        <end position="157"/>
    </location>
</feature>
<proteinExistence type="predicted"/>
<name>A0A0C9SXB0_PLICR</name>
<protein>
    <submittedName>
        <fullName evidence="2">Uncharacterized protein</fullName>
    </submittedName>
</protein>
<evidence type="ECO:0000256" key="1">
    <source>
        <dbReference type="SAM" id="MobiDB-lite"/>
    </source>
</evidence>
<dbReference type="Proteomes" id="UP000053263">
    <property type="component" value="Unassembled WGS sequence"/>
</dbReference>
<evidence type="ECO:0000313" key="3">
    <source>
        <dbReference type="Proteomes" id="UP000053263"/>
    </source>
</evidence>
<feature type="compositionally biased region" description="Basic and acidic residues" evidence="1">
    <location>
        <begin position="136"/>
        <end position="146"/>
    </location>
</feature>